<reference evidence="4 5" key="1">
    <citation type="submission" date="2020-04" db="EMBL/GenBank/DDBJ databases">
        <title>Thermobifida alba genome sequencing and assembly.</title>
        <authorList>
            <person name="Luzics S."/>
            <person name="Horvath B."/>
            <person name="Nagy I."/>
            <person name="Toth A."/>
            <person name="Nagy I."/>
            <person name="Kukolya J."/>
        </authorList>
    </citation>
    <scope>NUCLEOTIDE SEQUENCE [LARGE SCALE GENOMIC DNA]</scope>
    <source>
        <strain evidence="4 5">DSM 43795</strain>
    </source>
</reference>
<dbReference type="Pfam" id="PF02481">
    <property type="entry name" value="DNA_processg_A"/>
    <property type="match status" value="1"/>
</dbReference>
<dbReference type="InterPro" id="IPR036390">
    <property type="entry name" value="WH_DNA-bd_sf"/>
</dbReference>
<evidence type="ECO:0000313" key="4">
    <source>
        <dbReference type="EMBL" id="UPT23168.1"/>
    </source>
</evidence>
<sequence length="390" mass="40242">MTADGPPAAPPSAEDAAARAGLSAVAEPGDPVLGALLRTQPAAQVWAALRAGAPLDAPEGCAAALQGRLERWRARARGTDVDRMLTRAAEYGARLVLPGDPEWPSQLDTLAERRPHALWVRGAHDLRNACLRAVSVVGSRAASAYGLHVTSGLSHTLAERGWCVVSGGAYGIDGAAHRGALAGGTATVAVLACGVDVGYPRGHEQLFAEITGHGVLVSEHPPGTTPTRHAFLVRNRLIAALTPGTVVVEAGQRSGAMNTAAHAQELGRTLMAVPGPVTSALSAGCHRLLRDYQAVCVTSARDVIEQLSPVGTEPPAESGVRVGTELLDDTARRLLDALPERGSAGVAVVAAAGGLSPDAALRHLGLLAAAGHVERTATGWRRRTSDERRS</sequence>
<dbReference type="Proteomes" id="UP000832041">
    <property type="component" value="Chromosome"/>
</dbReference>
<gene>
    <name evidence="4" type="primary">dprA</name>
    <name evidence="4" type="ORF">FOF52_21325</name>
</gene>
<dbReference type="NCBIfam" id="TIGR00732">
    <property type="entry name" value="dprA"/>
    <property type="match status" value="1"/>
</dbReference>
<dbReference type="RefSeq" id="WP_248591693.1">
    <property type="nucleotide sequence ID" value="NZ_BAABEB010000018.1"/>
</dbReference>
<feature type="domain" description="Smf/DprA SLOG" evidence="3">
    <location>
        <begin position="95"/>
        <end position="307"/>
    </location>
</feature>
<evidence type="ECO:0000259" key="3">
    <source>
        <dbReference type="Pfam" id="PF02481"/>
    </source>
</evidence>
<proteinExistence type="inferred from homology"/>
<organism evidence="4 5">
    <name type="scientific">Thermobifida alba</name>
    <name type="common">Thermomonospora alba</name>
    <dbReference type="NCBI Taxonomy" id="53522"/>
    <lineage>
        <taxon>Bacteria</taxon>
        <taxon>Bacillati</taxon>
        <taxon>Actinomycetota</taxon>
        <taxon>Actinomycetes</taxon>
        <taxon>Streptosporangiales</taxon>
        <taxon>Nocardiopsidaceae</taxon>
        <taxon>Thermobifida</taxon>
    </lineage>
</organism>
<dbReference type="EMBL" id="CP051627">
    <property type="protein sequence ID" value="UPT23168.1"/>
    <property type="molecule type" value="Genomic_DNA"/>
</dbReference>
<dbReference type="SUPFAM" id="SSF46785">
    <property type="entry name" value="Winged helix' DNA-binding domain"/>
    <property type="match status" value="1"/>
</dbReference>
<dbReference type="InterPro" id="IPR057666">
    <property type="entry name" value="DrpA_SLOG"/>
</dbReference>
<dbReference type="PANTHER" id="PTHR43022">
    <property type="entry name" value="PROTEIN SMF"/>
    <property type="match status" value="1"/>
</dbReference>
<dbReference type="SUPFAM" id="SSF102405">
    <property type="entry name" value="MCP/YpsA-like"/>
    <property type="match status" value="1"/>
</dbReference>
<evidence type="ECO:0000256" key="2">
    <source>
        <dbReference type="SAM" id="MobiDB-lite"/>
    </source>
</evidence>
<protein>
    <submittedName>
        <fullName evidence="4">DNA-protecting protein DprA</fullName>
    </submittedName>
</protein>
<evidence type="ECO:0000313" key="5">
    <source>
        <dbReference type="Proteomes" id="UP000832041"/>
    </source>
</evidence>
<dbReference type="InterPro" id="IPR003488">
    <property type="entry name" value="DprA"/>
</dbReference>
<keyword evidence="5" id="KW-1185">Reference proteome</keyword>
<evidence type="ECO:0000256" key="1">
    <source>
        <dbReference type="ARBA" id="ARBA00006525"/>
    </source>
</evidence>
<feature type="region of interest" description="Disordered" evidence="2">
    <location>
        <begin position="1"/>
        <end position="21"/>
    </location>
</feature>
<name>A0ABY4L9P0_THEAE</name>
<comment type="similarity">
    <text evidence="1">Belongs to the DprA/Smf family.</text>
</comment>
<dbReference type="Gene3D" id="3.40.50.450">
    <property type="match status" value="1"/>
</dbReference>
<dbReference type="PANTHER" id="PTHR43022:SF1">
    <property type="entry name" value="PROTEIN SMF"/>
    <property type="match status" value="1"/>
</dbReference>
<accession>A0ABY4L9P0</accession>